<proteinExistence type="predicted"/>
<comment type="caution">
    <text evidence="1">The sequence shown here is derived from an EMBL/GenBank/DDBJ whole genome shotgun (WGS) entry which is preliminary data.</text>
</comment>
<sequence>MCSKPNSKIGVLTKMRKLVPEKTNGMSQQLRTLVFNKIKFREEELTPSENVDFTARHVADTNNVNLGDMPKVTKLASFERSIQHNQPRYNYGRCMDDSLVNVESPSQSANPFASPLDPSVNISSASHRFHYAKPFESESQQDTYSTYLFTHCQKFNKPIKNPADYDGTRSLSDYLKHFERCSVVNGWSQEEAALLLAARLREEAQKVLNDGRRSCLKVRSVDEVDKEHDLPSWTCYGLPFWRNTASWDAASCPTTS</sequence>
<accession>A0ABN8LF89</accession>
<dbReference type="EMBL" id="CALNXI010000028">
    <property type="protein sequence ID" value="CAH3015759.1"/>
    <property type="molecule type" value="Genomic_DNA"/>
</dbReference>
<protein>
    <submittedName>
        <fullName evidence="1">Uncharacterized protein</fullName>
    </submittedName>
</protein>
<evidence type="ECO:0000313" key="2">
    <source>
        <dbReference type="Proteomes" id="UP001159427"/>
    </source>
</evidence>
<organism evidence="1 2">
    <name type="scientific">Porites evermanni</name>
    <dbReference type="NCBI Taxonomy" id="104178"/>
    <lineage>
        <taxon>Eukaryota</taxon>
        <taxon>Metazoa</taxon>
        <taxon>Cnidaria</taxon>
        <taxon>Anthozoa</taxon>
        <taxon>Hexacorallia</taxon>
        <taxon>Scleractinia</taxon>
        <taxon>Fungiina</taxon>
        <taxon>Poritidae</taxon>
        <taxon>Porites</taxon>
    </lineage>
</organism>
<evidence type="ECO:0000313" key="1">
    <source>
        <dbReference type="EMBL" id="CAH3015759.1"/>
    </source>
</evidence>
<gene>
    <name evidence="1" type="ORF">PEVE_00020876</name>
</gene>
<dbReference type="Proteomes" id="UP001159427">
    <property type="component" value="Unassembled WGS sequence"/>
</dbReference>
<name>A0ABN8LF89_9CNID</name>
<keyword evidence="2" id="KW-1185">Reference proteome</keyword>
<reference evidence="1 2" key="1">
    <citation type="submission" date="2022-05" db="EMBL/GenBank/DDBJ databases">
        <authorList>
            <consortium name="Genoscope - CEA"/>
            <person name="William W."/>
        </authorList>
    </citation>
    <scope>NUCLEOTIDE SEQUENCE [LARGE SCALE GENOMIC DNA]</scope>
</reference>